<evidence type="ECO:0000259" key="8">
    <source>
        <dbReference type="PROSITE" id="PS50850"/>
    </source>
</evidence>
<feature type="domain" description="Major facilitator superfamily (MFS) profile" evidence="8">
    <location>
        <begin position="48"/>
        <end position="475"/>
    </location>
</feature>
<dbReference type="PANTHER" id="PTHR23511:SF34">
    <property type="entry name" value="SYNAPTIC VESICLE GLYCOPROTEIN 2"/>
    <property type="match status" value="1"/>
</dbReference>
<dbReference type="OrthoDB" id="9784658at2"/>
<dbReference type="InterPro" id="IPR005828">
    <property type="entry name" value="MFS_sugar_transport-like"/>
</dbReference>
<feature type="transmembrane region" description="Helical" evidence="7">
    <location>
        <begin position="89"/>
        <end position="110"/>
    </location>
</feature>
<accession>A0A176YP73</accession>
<organism evidence="9 10">
    <name type="scientific">Bradyrhizobium centrolobii</name>
    <dbReference type="NCBI Taxonomy" id="1505087"/>
    <lineage>
        <taxon>Bacteria</taxon>
        <taxon>Pseudomonadati</taxon>
        <taxon>Pseudomonadota</taxon>
        <taxon>Alphaproteobacteria</taxon>
        <taxon>Hyphomicrobiales</taxon>
        <taxon>Nitrobacteraceae</taxon>
        <taxon>Bradyrhizobium</taxon>
    </lineage>
</organism>
<dbReference type="CDD" id="cd17316">
    <property type="entry name" value="MFS_SV2_like"/>
    <property type="match status" value="1"/>
</dbReference>
<dbReference type="AlphaFoldDB" id="A0A176YP73"/>
<feature type="transmembrane region" description="Helical" evidence="7">
    <location>
        <begin position="215"/>
        <end position="234"/>
    </location>
</feature>
<dbReference type="Pfam" id="PF00083">
    <property type="entry name" value="Sugar_tr"/>
    <property type="match status" value="1"/>
</dbReference>
<comment type="similarity">
    <text evidence="2">Belongs to the major facilitator superfamily. Sugar transporter (TC 2.A.1.1) family.</text>
</comment>
<evidence type="ECO:0000256" key="1">
    <source>
        <dbReference type="ARBA" id="ARBA00004141"/>
    </source>
</evidence>
<feature type="transmembrane region" description="Helical" evidence="7">
    <location>
        <begin position="298"/>
        <end position="315"/>
    </location>
</feature>
<proteinExistence type="inferred from homology"/>
<keyword evidence="10" id="KW-1185">Reference proteome</keyword>
<feature type="transmembrane region" description="Helical" evidence="7">
    <location>
        <begin position="45"/>
        <end position="69"/>
    </location>
</feature>
<name>A0A176YP73_9BRAD</name>
<dbReference type="EMBL" id="LUUB01000061">
    <property type="protein sequence ID" value="OAF08600.1"/>
    <property type="molecule type" value="Genomic_DNA"/>
</dbReference>
<evidence type="ECO:0000256" key="2">
    <source>
        <dbReference type="ARBA" id="ARBA00010992"/>
    </source>
</evidence>
<dbReference type="GO" id="GO:0022857">
    <property type="term" value="F:transmembrane transporter activity"/>
    <property type="evidence" value="ECO:0007669"/>
    <property type="project" value="InterPro"/>
</dbReference>
<feature type="transmembrane region" description="Helical" evidence="7">
    <location>
        <begin position="180"/>
        <end position="203"/>
    </location>
</feature>
<dbReference type="PROSITE" id="PS00217">
    <property type="entry name" value="SUGAR_TRANSPORT_2"/>
    <property type="match status" value="1"/>
</dbReference>
<sequence>MHGPAKQIDVEQTSGSGASVGAAVDAAAAALINARLDRLPMGWPIWRLVLMVALGAWFEIYDVFFTAYIGPGLVRSGIFTTSTVNFFGFTGLGAFVAAMFAGLFVGTLVFGQLADRFGRRAVFTGALLWYTAAAVLLACQHTAEWIIFFRFLTGIGAGAEIVTIDSYTTELVPANSRGRSFAFLQAIQFSAVPTVALVAWYFVPTAPLGIDGWRWVVWIGCAGAVAVWFIRLGLPESPRWLAQRGRIAEADAIVSRLEREIVARTGSLLPEPEPQPPVVQEAEVSFAELWRSRYRGRTIMMLVFNFFQSIGYYGFASWVPTLLIAKGINVTHSLLYSFVIAIANPIGPLLSMTFAERIERKWIVVGSATSMAIIGLIFSRQDDAALIVALGVAMALASNCLTFSYRAYQAELFPTRMRSRAIGAVYSISRISAMFSGFLIAFCLRDFGVTGVFALIAGSMAIVVATIGIFGPRTNGLKLETVSA</sequence>
<dbReference type="PROSITE" id="PS50850">
    <property type="entry name" value="MFS"/>
    <property type="match status" value="1"/>
</dbReference>
<comment type="subcellular location">
    <subcellularLocation>
        <location evidence="1">Membrane</location>
        <topology evidence="1">Multi-pass membrane protein</topology>
    </subcellularLocation>
</comment>
<keyword evidence="6 7" id="KW-0472">Membrane</keyword>
<feature type="transmembrane region" description="Helical" evidence="7">
    <location>
        <begin position="335"/>
        <end position="355"/>
    </location>
</feature>
<evidence type="ECO:0000256" key="4">
    <source>
        <dbReference type="ARBA" id="ARBA00022692"/>
    </source>
</evidence>
<dbReference type="STRING" id="1505087.AYJ54_14135"/>
<evidence type="ECO:0000256" key="7">
    <source>
        <dbReference type="SAM" id="Phobius"/>
    </source>
</evidence>
<reference evidence="9 10" key="1">
    <citation type="submission" date="2016-03" db="EMBL/GenBank/DDBJ databases">
        <title>Draft Genome Sequence of the Strain BR 10245 (Bradyrhizobium sp.) isolated from nodules of Centrolobium paraense.</title>
        <authorList>
            <person name="Simoes-Araujo J.L.Sr."/>
            <person name="Barauna A.C."/>
            <person name="Silva K."/>
            <person name="Zilli J.E."/>
        </authorList>
    </citation>
    <scope>NUCLEOTIDE SEQUENCE [LARGE SCALE GENOMIC DNA]</scope>
    <source>
        <strain evidence="9 10">BR 10245</strain>
    </source>
</reference>
<comment type="caution">
    <text evidence="9">The sequence shown here is derived from an EMBL/GenBank/DDBJ whole genome shotgun (WGS) entry which is preliminary data.</text>
</comment>
<keyword evidence="3" id="KW-0813">Transport</keyword>
<dbReference type="InterPro" id="IPR036259">
    <property type="entry name" value="MFS_trans_sf"/>
</dbReference>
<feature type="transmembrane region" description="Helical" evidence="7">
    <location>
        <begin position="384"/>
        <end position="408"/>
    </location>
</feature>
<keyword evidence="5 7" id="KW-1133">Transmembrane helix</keyword>
<evidence type="ECO:0000256" key="6">
    <source>
        <dbReference type="ARBA" id="ARBA00023136"/>
    </source>
</evidence>
<protein>
    <submittedName>
        <fullName evidence="9">MFS transporter</fullName>
    </submittedName>
</protein>
<dbReference type="SUPFAM" id="SSF103473">
    <property type="entry name" value="MFS general substrate transporter"/>
    <property type="match status" value="1"/>
</dbReference>
<evidence type="ECO:0000313" key="10">
    <source>
        <dbReference type="Proteomes" id="UP000076959"/>
    </source>
</evidence>
<dbReference type="Proteomes" id="UP000076959">
    <property type="component" value="Unassembled WGS sequence"/>
</dbReference>
<dbReference type="PANTHER" id="PTHR23511">
    <property type="entry name" value="SYNAPTIC VESICLE GLYCOPROTEIN 2"/>
    <property type="match status" value="1"/>
</dbReference>
<dbReference type="InterPro" id="IPR020846">
    <property type="entry name" value="MFS_dom"/>
</dbReference>
<feature type="transmembrane region" description="Helical" evidence="7">
    <location>
        <begin position="122"/>
        <end position="139"/>
    </location>
</feature>
<feature type="transmembrane region" description="Helical" evidence="7">
    <location>
        <begin position="420"/>
        <end position="441"/>
    </location>
</feature>
<dbReference type="GO" id="GO:0016020">
    <property type="term" value="C:membrane"/>
    <property type="evidence" value="ECO:0007669"/>
    <property type="project" value="UniProtKB-SubCell"/>
</dbReference>
<feature type="transmembrane region" description="Helical" evidence="7">
    <location>
        <begin position="145"/>
        <end position="168"/>
    </location>
</feature>
<feature type="transmembrane region" description="Helical" evidence="7">
    <location>
        <begin position="362"/>
        <end position="378"/>
    </location>
</feature>
<evidence type="ECO:0000313" key="9">
    <source>
        <dbReference type="EMBL" id="OAF08600.1"/>
    </source>
</evidence>
<keyword evidence="4 7" id="KW-0812">Transmembrane</keyword>
<evidence type="ECO:0000256" key="3">
    <source>
        <dbReference type="ARBA" id="ARBA00022448"/>
    </source>
</evidence>
<gene>
    <name evidence="9" type="ORF">AYJ54_14135</name>
</gene>
<feature type="transmembrane region" description="Helical" evidence="7">
    <location>
        <begin position="447"/>
        <end position="470"/>
    </location>
</feature>
<dbReference type="Gene3D" id="1.20.1250.20">
    <property type="entry name" value="MFS general substrate transporter like domains"/>
    <property type="match status" value="1"/>
</dbReference>
<dbReference type="InterPro" id="IPR005829">
    <property type="entry name" value="Sugar_transporter_CS"/>
</dbReference>
<evidence type="ECO:0000256" key="5">
    <source>
        <dbReference type="ARBA" id="ARBA00022989"/>
    </source>
</evidence>